<name>A0AAN9P256_CROPI</name>
<keyword evidence="2" id="KW-1185">Reference proteome</keyword>
<accession>A0AAN9P256</accession>
<evidence type="ECO:0000313" key="1">
    <source>
        <dbReference type="EMBL" id="KAK7283772.1"/>
    </source>
</evidence>
<protein>
    <submittedName>
        <fullName evidence="1">Uncharacterized protein</fullName>
    </submittedName>
</protein>
<dbReference type="AlphaFoldDB" id="A0AAN9P256"/>
<dbReference type="Proteomes" id="UP001372338">
    <property type="component" value="Unassembled WGS sequence"/>
</dbReference>
<evidence type="ECO:0000313" key="2">
    <source>
        <dbReference type="Proteomes" id="UP001372338"/>
    </source>
</evidence>
<reference evidence="1 2" key="1">
    <citation type="submission" date="2024-01" db="EMBL/GenBank/DDBJ databases">
        <title>The genomes of 5 underutilized Papilionoideae crops provide insights into root nodulation and disease resistanc.</title>
        <authorList>
            <person name="Yuan L."/>
        </authorList>
    </citation>
    <scope>NUCLEOTIDE SEQUENCE [LARGE SCALE GENOMIC DNA]</scope>
    <source>
        <strain evidence="1">ZHUSHIDOU_FW_LH</strain>
        <tissue evidence="1">Leaf</tissue>
    </source>
</reference>
<dbReference type="EMBL" id="JAYWIO010000002">
    <property type="protein sequence ID" value="KAK7283772.1"/>
    <property type="molecule type" value="Genomic_DNA"/>
</dbReference>
<sequence>MANRKILKHHHHHHHHDHERVLHREANIAQLACLHVSTKPQPKAIATTIEIDILAIDSVEEKQRVLCGEIMSWYSEGGQFSKSLNCTRNEEVSHSFSAAAASIYIL</sequence>
<gene>
    <name evidence="1" type="ORF">RIF29_13518</name>
</gene>
<proteinExistence type="predicted"/>
<organism evidence="1 2">
    <name type="scientific">Crotalaria pallida</name>
    <name type="common">Smooth rattlebox</name>
    <name type="synonym">Crotalaria striata</name>
    <dbReference type="NCBI Taxonomy" id="3830"/>
    <lineage>
        <taxon>Eukaryota</taxon>
        <taxon>Viridiplantae</taxon>
        <taxon>Streptophyta</taxon>
        <taxon>Embryophyta</taxon>
        <taxon>Tracheophyta</taxon>
        <taxon>Spermatophyta</taxon>
        <taxon>Magnoliopsida</taxon>
        <taxon>eudicotyledons</taxon>
        <taxon>Gunneridae</taxon>
        <taxon>Pentapetalae</taxon>
        <taxon>rosids</taxon>
        <taxon>fabids</taxon>
        <taxon>Fabales</taxon>
        <taxon>Fabaceae</taxon>
        <taxon>Papilionoideae</taxon>
        <taxon>50 kb inversion clade</taxon>
        <taxon>genistoids sensu lato</taxon>
        <taxon>core genistoids</taxon>
        <taxon>Crotalarieae</taxon>
        <taxon>Crotalaria</taxon>
    </lineage>
</organism>
<comment type="caution">
    <text evidence="1">The sequence shown here is derived from an EMBL/GenBank/DDBJ whole genome shotgun (WGS) entry which is preliminary data.</text>
</comment>